<dbReference type="InterPro" id="IPR050994">
    <property type="entry name" value="At_inactive_RLKs"/>
</dbReference>
<dbReference type="FunFam" id="2.60.40.420:FF:000010">
    <property type="entry name" value="Early nodulin-like protein 1"/>
    <property type="match status" value="1"/>
</dbReference>
<keyword evidence="12" id="KW-1133">Transmembrane helix</keyword>
<dbReference type="AlphaFoldDB" id="A0A9Q1MQ08"/>
<evidence type="ECO:0000256" key="5">
    <source>
        <dbReference type="ARBA" id="ARBA00022729"/>
    </source>
</evidence>
<dbReference type="Pfam" id="PF13855">
    <property type="entry name" value="LRR_8"/>
    <property type="match status" value="1"/>
</dbReference>
<dbReference type="OrthoDB" id="676979at2759"/>
<keyword evidence="12" id="KW-0812">Transmembrane</keyword>
<dbReference type="Pfam" id="PF02298">
    <property type="entry name" value="Cu_bind_like"/>
    <property type="match status" value="1"/>
</dbReference>
<dbReference type="EMBL" id="JAJAGQ010000005">
    <property type="protein sequence ID" value="KAJ8563168.1"/>
    <property type="molecule type" value="Genomic_DNA"/>
</dbReference>
<dbReference type="PANTHER" id="PTHR48010:SF5">
    <property type="entry name" value="PROTEIN TOO MANY MOUTHS"/>
    <property type="match status" value="1"/>
</dbReference>
<dbReference type="Proteomes" id="UP001152561">
    <property type="component" value="Unassembled WGS sequence"/>
</dbReference>
<dbReference type="SUPFAM" id="SSF49503">
    <property type="entry name" value="Cupredoxins"/>
    <property type="match status" value="1"/>
</dbReference>
<dbReference type="SUPFAM" id="SSF52058">
    <property type="entry name" value="L domain-like"/>
    <property type="match status" value="1"/>
</dbReference>
<dbReference type="PANTHER" id="PTHR48010">
    <property type="entry name" value="OS05G0588300 PROTEIN"/>
    <property type="match status" value="1"/>
</dbReference>
<dbReference type="InterPro" id="IPR032675">
    <property type="entry name" value="LRR_dom_sf"/>
</dbReference>
<dbReference type="CDD" id="cd11019">
    <property type="entry name" value="OsENODL1_like"/>
    <property type="match status" value="1"/>
</dbReference>
<feature type="transmembrane region" description="Helical" evidence="12">
    <location>
        <begin position="469"/>
        <end position="487"/>
    </location>
</feature>
<dbReference type="GO" id="GO:0009055">
    <property type="term" value="F:electron transfer activity"/>
    <property type="evidence" value="ECO:0007669"/>
    <property type="project" value="InterPro"/>
</dbReference>
<keyword evidence="8" id="KW-1015">Disulfide bond</keyword>
<protein>
    <recommendedName>
        <fullName evidence="13">Phytocyanin domain-containing protein</fullName>
    </recommendedName>
</protein>
<evidence type="ECO:0000256" key="12">
    <source>
        <dbReference type="SAM" id="Phobius"/>
    </source>
</evidence>
<evidence type="ECO:0000313" key="14">
    <source>
        <dbReference type="EMBL" id="KAJ8563168.1"/>
    </source>
</evidence>
<feature type="transmembrane region" description="Helical" evidence="12">
    <location>
        <begin position="325"/>
        <end position="345"/>
    </location>
</feature>
<keyword evidence="15" id="KW-1185">Reference proteome</keyword>
<dbReference type="Pfam" id="PF00560">
    <property type="entry name" value="LRR_1"/>
    <property type="match status" value="1"/>
</dbReference>
<gene>
    <name evidence="14" type="ORF">K7X08_031620</name>
</gene>
<dbReference type="Gene3D" id="3.80.10.10">
    <property type="entry name" value="Ribonuclease Inhibitor"/>
    <property type="match status" value="1"/>
</dbReference>
<evidence type="ECO:0000256" key="1">
    <source>
        <dbReference type="ARBA" id="ARBA00004609"/>
    </source>
</evidence>
<proteinExistence type="inferred from homology"/>
<keyword evidence="2" id="KW-1003">Cell membrane</keyword>
<evidence type="ECO:0000256" key="6">
    <source>
        <dbReference type="ARBA" id="ARBA00022737"/>
    </source>
</evidence>
<keyword evidence="4" id="KW-0336">GPI-anchor</keyword>
<comment type="subcellular location">
    <subcellularLocation>
        <location evidence="1">Cell membrane</location>
        <topology evidence="1">Lipid-anchor</topology>
        <topology evidence="1">GPI-anchor</topology>
    </subcellularLocation>
</comment>
<name>A0A9Q1MQ08_9SOLA</name>
<organism evidence="14 15">
    <name type="scientific">Anisodus acutangulus</name>
    <dbReference type="NCBI Taxonomy" id="402998"/>
    <lineage>
        <taxon>Eukaryota</taxon>
        <taxon>Viridiplantae</taxon>
        <taxon>Streptophyta</taxon>
        <taxon>Embryophyta</taxon>
        <taxon>Tracheophyta</taxon>
        <taxon>Spermatophyta</taxon>
        <taxon>Magnoliopsida</taxon>
        <taxon>eudicotyledons</taxon>
        <taxon>Gunneridae</taxon>
        <taxon>Pentapetalae</taxon>
        <taxon>asterids</taxon>
        <taxon>lamiids</taxon>
        <taxon>Solanales</taxon>
        <taxon>Solanaceae</taxon>
        <taxon>Solanoideae</taxon>
        <taxon>Hyoscyameae</taxon>
        <taxon>Anisodus</taxon>
    </lineage>
</organism>
<dbReference type="InterPro" id="IPR008972">
    <property type="entry name" value="Cupredoxin"/>
</dbReference>
<evidence type="ECO:0000256" key="7">
    <source>
        <dbReference type="ARBA" id="ARBA00023136"/>
    </source>
</evidence>
<evidence type="ECO:0000256" key="11">
    <source>
        <dbReference type="ARBA" id="ARBA00035011"/>
    </source>
</evidence>
<reference evidence="15" key="1">
    <citation type="journal article" date="2023" name="Proc. Natl. Acad. Sci. U.S.A.">
        <title>Genomic and structural basis for evolution of tropane alkaloid biosynthesis.</title>
        <authorList>
            <person name="Wanga Y.-J."/>
            <person name="Taina T."/>
            <person name="Yua J.-Y."/>
            <person name="Lia J."/>
            <person name="Xua B."/>
            <person name="Chenc J."/>
            <person name="D'Auriad J.C."/>
            <person name="Huanga J.-P."/>
            <person name="Huanga S.-X."/>
        </authorList>
    </citation>
    <scope>NUCLEOTIDE SEQUENCE [LARGE SCALE GENOMIC DNA]</scope>
    <source>
        <strain evidence="15">cv. KIB-2019</strain>
    </source>
</reference>
<dbReference type="PROSITE" id="PS51485">
    <property type="entry name" value="PHYTOCYANIN"/>
    <property type="match status" value="1"/>
</dbReference>
<evidence type="ECO:0000313" key="15">
    <source>
        <dbReference type="Proteomes" id="UP001152561"/>
    </source>
</evidence>
<sequence>MFANSWLSIEINLFTKIQIMFLQLVVAGVYIIMCKGASDASIALMEKYEKEALYSAIQGFVGNDSFLYPDPCGWTTIEVLILSFDNLLVNSNQNKPITIPISNWDSLANSLESLEFRSNPGLTGTIPTSFGYLKNLQSLLLLENGLEGEIPEGLGNLTKLKRLVLAGNNFVGPIPASLGRLTNLLIFDTSRNFLSGALPVTIGDLTSMIKLDLSNNQLYVKLPREIGGLKSLTLLDLSHNNFSGGLPETFQEMDSLEELVLSDNPIGDYVTRIQWNNLKNLEMLDLSNMALIGNTKFYDRDEEPESSLLSNPKQTNSIFMASSKAFMWLLFFFFVCSLNIFAVLATEFNVGGDKRWVVSTVKDDQLYNQWAGKNRFKVNDTLRFEYKKDSVLVVTKGEYEKCKSSHPIFFSNNGKSIYKLEQPGLYYFISGVSGHCERGLKMIIKVLEPAAPPQSANHTSTPTVAGANVANVINGVVLVMGFILGLFM</sequence>
<keyword evidence="10" id="KW-0449">Lipoprotein</keyword>
<evidence type="ECO:0000256" key="2">
    <source>
        <dbReference type="ARBA" id="ARBA00022475"/>
    </source>
</evidence>
<evidence type="ECO:0000256" key="10">
    <source>
        <dbReference type="ARBA" id="ARBA00023288"/>
    </source>
</evidence>
<dbReference type="InterPro" id="IPR003245">
    <property type="entry name" value="Phytocyanin_dom"/>
</dbReference>
<dbReference type="Gene3D" id="2.60.40.420">
    <property type="entry name" value="Cupredoxins - blue copper proteins"/>
    <property type="match status" value="1"/>
</dbReference>
<accession>A0A9Q1MQ08</accession>
<dbReference type="FunFam" id="3.80.10.10:FF:000299">
    <property type="entry name" value="Piriformospora indica-insensitive protein 2"/>
    <property type="match status" value="1"/>
</dbReference>
<keyword evidence="5" id="KW-0732">Signal</keyword>
<dbReference type="GO" id="GO:0098552">
    <property type="term" value="C:side of membrane"/>
    <property type="evidence" value="ECO:0007669"/>
    <property type="project" value="UniProtKB-KW"/>
</dbReference>
<dbReference type="GO" id="GO:0005886">
    <property type="term" value="C:plasma membrane"/>
    <property type="evidence" value="ECO:0007669"/>
    <property type="project" value="UniProtKB-SubCell"/>
</dbReference>
<comment type="caution">
    <text evidence="14">The sequence shown here is derived from an EMBL/GenBank/DDBJ whole genome shotgun (WGS) entry which is preliminary data.</text>
</comment>
<keyword evidence="9" id="KW-0325">Glycoprotein</keyword>
<evidence type="ECO:0000256" key="9">
    <source>
        <dbReference type="ARBA" id="ARBA00023180"/>
    </source>
</evidence>
<evidence type="ECO:0000256" key="8">
    <source>
        <dbReference type="ARBA" id="ARBA00023157"/>
    </source>
</evidence>
<keyword evidence="6" id="KW-0677">Repeat</keyword>
<keyword evidence="3" id="KW-0433">Leucine-rich repeat</keyword>
<evidence type="ECO:0000259" key="13">
    <source>
        <dbReference type="PROSITE" id="PS51485"/>
    </source>
</evidence>
<dbReference type="InterPro" id="IPR041846">
    <property type="entry name" value="ENL_dom"/>
</dbReference>
<keyword evidence="7 12" id="KW-0472">Membrane</keyword>
<comment type="similarity">
    <text evidence="11">Belongs to the early nodulin-like (ENODL) family.</text>
</comment>
<dbReference type="InterPro" id="IPR001611">
    <property type="entry name" value="Leu-rich_rpt"/>
</dbReference>
<feature type="domain" description="Phytocyanin" evidence="13">
    <location>
        <begin position="346"/>
        <end position="448"/>
    </location>
</feature>
<evidence type="ECO:0000256" key="4">
    <source>
        <dbReference type="ARBA" id="ARBA00022622"/>
    </source>
</evidence>
<evidence type="ECO:0000256" key="3">
    <source>
        <dbReference type="ARBA" id="ARBA00022614"/>
    </source>
</evidence>